<organism evidence="1">
    <name type="scientific">Arundo donax</name>
    <name type="common">Giant reed</name>
    <name type="synonym">Donax arundinaceus</name>
    <dbReference type="NCBI Taxonomy" id="35708"/>
    <lineage>
        <taxon>Eukaryota</taxon>
        <taxon>Viridiplantae</taxon>
        <taxon>Streptophyta</taxon>
        <taxon>Embryophyta</taxon>
        <taxon>Tracheophyta</taxon>
        <taxon>Spermatophyta</taxon>
        <taxon>Magnoliopsida</taxon>
        <taxon>Liliopsida</taxon>
        <taxon>Poales</taxon>
        <taxon>Poaceae</taxon>
        <taxon>PACMAD clade</taxon>
        <taxon>Arundinoideae</taxon>
        <taxon>Arundineae</taxon>
        <taxon>Arundo</taxon>
    </lineage>
</organism>
<dbReference type="AlphaFoldDB" id="A0A0A9C812"/>
<name>A0A0A9C812_ARUDO</name>
<protein>
    <submittedName>
        <fullName evidence="1">Uncharacterized protein</fullName>
    </submittedName>
</protein>
<accession>A0A0A9C812</accession>
<sequence length="25" mass="2933">MMFCMEGLICQKCCLETFLLSEYPV</sequence>
<dbReference type="EMBL" id="GBRH01226199">
    <property type="protein sequence ID" value="JAD71696.1"/>
    <property type="molecule type" value="Transcribed_RNA"/>
</dbReference>
<reference evidence="1" key="1">
    <citation type="submission" date="2014-09" db="EMBL/GenBank/DDBJ databases">
        <authorList>
            <person name="Magalhaes I.L.F."/>
            <person name="Oliveira U."/>
            <person name="Santos F.R."/>
            <person name="Vidigal T.H.D.A."/>
            <person name="Brescovit A.D."/>
            <person name="Santos A.J."/>
        </authorList>
    </citation>
    <scope>NUCLEOTIDE SEQUENCE</scope>
    <source>
        <tissue evidence="1">Shoot tissue taken approximately 20 cm above the soil surface</tissue>
    </source>
</reference>
<proteinExistence type="predicted"/>
<evidence type="ECO:0000313" key="1">
    <source>
        <dbReference type="EMBL" id="JAD71696.1"/>
    </source>
</evidence>
<reference evidence="1" key="2">
    <citation type="journal article" date="2015" name="Data Brief">
        <title>Shoot transcriptome of the giant reed, Arundo donax.</title>
        <authorList>
            <person name="Barrero R.A."/>
            <person name="Guerrero F.D."/>
            <person name="Moolhuijzen P."/>
            <person name="Goolsby J.A."/>
            <person name="Tidwell J."/>
            <person name="Bellgard S.E."/>
            <person name="Bellgard M.I."/>
        </authorList>
    </citation>
    <scope>NUCLEOTIDE SEQUENCE</scope>
    <source>
        <tissue evidence="1">Shoot tissue taken approximately 20 cm above the soil surface</tissue>
    </source>
</reference>